<accession>A0ABC9VNG0</accession>
<sequence>MIYTEMNGRCGNQLFHYAVARYVSIKTGDSDLSFDFKKKYLLIRMYNKDVMMY</sequence>
<dbReference type="EMBL" id="BAAAAK010000026">
    <property type="protein sequence ID" value="GAA0043298.1"/>
    <property type="molecule type" value="Genomic_DNA"/>
</dbReference>
<dbReference type="Proteomes" id="UP001437574">
    <property type="component" value="Unassembled WGS sequence"/>
</dbReference>
<organism evidence="1 2">
    <name type="scientific">Lactobacillus amylovorus subsp. animalium</name>
    <dbReference type="NCBI Taxonomy" id="3378536"/>
    <lineage>
        <taxon>Bacteria</taxon>
        <taxon>Bacillati</taxon>
        <taxon>Bacillota</taxon>
        <taxon>Bacilli</taxon>
        <taxon>Lactobacillales</taxon>
        <taxon>Lactobacillaceae</taxon>
        <taxon>Lactobacillus</taxon>
    </lineage>
</organism>
<gene>
    <name evidence="1" type="ORF">LATKL145_17100</name>
</gene>
<evidence type="ECO:0000313" key="2">
    <source>
        <dbReference type="Proteomes" id="UP001437574"/>
    </source>
</evidence>
<proteinExistence type="predicted"/>
<protein>
    <submittedName>
        <fullName evidence="1">Uncharacterized protein</fullName>
    </submittedName>
</protein>
<reference evidence="2" key="2">
    <citation type="submission" date="2024-01" db="EMBL/GenBank/DDBJ databases">
        <title>Draft genome sequence of Lactobacillus amylovorus strain TKL145.</title>
        <authorList>
            <person name="Tohno M."/>
            <person name="Tanizawa Y."/>
        </authorList>
    </citation>
    <scope>NUCLEOTIDE SEQUENCE [LARGE SCALE GENOMIC DNA]</scope>
    <source>
        <strain evidence="2">TKL145</strain>
    </source>
</reference>
<reference evidence="1 2" key="1">
    <citation type="journal article" date="2024" name="Int. J. Syst. Evol. Microbiol.">
        <title>Proposal of Lactobacillus amylovorus subsp. animalis subsp. nov. and an emended description of Lactobacillus amylovorus.</title>
        <authorList>
            <person name="Yamane K."/>
            <person name="Tanizawa Y."/>
            <person name="Kobayashi H."/>
            <person name="Kamizono T."/>
            <person name="Kojima Y."/>
            <person name="Takagi H."/>
            <person name="Tohno M."/>
        </authorList>
    </citation>
    <scope>NUCLEOTIDE SEQUENCE [LARGE SCALE GENOMIC DNA]</scope>
    <source>
        <strain evidence="1 2">TKL145</strain>
    </source>
</reference>
<comment type="caution">
    <text evidence="1">The sequence shown here is derived from an EMBL/GenBank/DDBJ whole genome shotgun (WGS) entry which is preliminary data.</text>
</comment>
<evidence type="ECO:0000313" key="1">
    <source>
        <dbReference type="EMBL" id="GAA0043298.1"/>
    </source>
</evidence>
<name>A0ABC9VNG0_LACAM</name>
<dbReference type="AlphaFoldDB" id="A0ABC9VNG0"/>